<evidence type="ECO:0000313" key="1">
    <source>
        <dbReference type="EMBL" id="KAF2150801.1"/>
    </source>
</evidence>
<dbReference type="AlphaFoldDB" id="A0A9P4IY69"/>
<dbReference type="Proteomes" id="UP000799439">
    <property type="component" value="Unassembled WGS sequence"/>
</dbReference>
<dbReference type="EMBL" id="ML996089">
    <property type="protein sequence ID" value="KAF2150801.1"/>
    <property type="molecule type" value="Genomic_DNA"/>
</dbReference>
<proteinExistence type="predicted"/>
<organism evidence="1 2">
    <name type="scientific">Myriangium duriaei CBS 260.36</name>
    <dbReference type="NCBI Taxonomy" id="1168546"/>
    <lineage>
        <taxon>Eukaryota</taxon>
        <taxon>Fungi</taxon>
        <taxon>Dikarya</taxon>
        <taxon>Ascomycota</taxon>
        <taxon>Pezizomycotina</taxon>
        <taxon>Dothideomycetes</taxon>
        <taxon>Dothideomycetidae</taxon>
        <taxon>Myriangiales</taxon>
        <taxon>Myriangiaceae</taxon>
        <taxon>Myriangium</taxon>
    </lineage>
</organism>
<sequence length="207" mass="23230">MVSRLYRTCPRSQFELLSYFQVSSFSPHWFARRPQLSINYPFDSSLHHQDAPSPLCPHLYPRSTCHSRSLSSSPAVSTAAQQFIHNSRHDGRQPQLPKRDSAQILPQLQSEAQASSNHLVRLLLGRSTQRHSPNMLCDSEREKARAPLHAGHRLGVDRRHAPAGCPAQPLGGRTSRWVEVLVRRFSLRSLHEGHNGLLGGGVDEAQD</sequence>
<evidence type="ECO:0000313" key="2">
    <source>
        <dbReference type="Proteomes" id="UP000799439"/>
    </source>
</evidence>
<gene>
    <name evidence="1" type="ORF">K461DRAFT_182985</name>
</gene>
<reference evidence="1" key="1">
    <citation type="journal article" date="2020" name="Stud. Mycol.">
        <title>101 Dothideomycetes genomes: a test case for predicting lifestyles and emergence of pathogens.</title>
        <authorList>
            <person name="Haridas S."/>
            <person name="Albert R."/>
            <person name="Binder M."/>
            <person name="Bloem J."/>
            <person name="Labutti K."/>
            <person name="Salamov A."/>
            <person name="Andreopoulos B."/>
            <person name="Baker S."/>
            <person name="Barry K."/>
            <person name="Bills G."/>
            <person name="Bluhm B."/>
            <person name="Cannon C."/>
            <person name="Castanera R."/>
            <person name="Culley D."/>
            <person name="Daum C."/>
            <person name="Ezra D."/>
            <person name="Gonzalez J."/>
            <person name="Henrissat B."/>
            <person name="Kuo A."/>
            <person name="Liang C."/>
            <person name="Lipzen A."/>
            <person name="Lutzoni F."/>
            <person name="Magnuson J."/>
            <person name="Mondo S."/>
            <person name="Nolan M."/>
            <person name="Ohm R."/>
            <person name="Pangilinan J."/>
            <person name="Park H.-J."/>
            <person name="Ramirez L."/>
            <person name="Alfaro M."/>
            <person name="Sun H."/>
            <person name="Tritt A."/>
            <person name="Yoshinaga Y."/>
            <person name="Zwiers L.-H."/>
            <person name="Turgeon B."/>
            <person name="Goodwin S."/>
            <person name="Spatafora J."/>
            <person name="Crous P."/>
            <person name="Grigoriev I."/>
        </authorList>
    </citation>
    <scope>NUCLEOTIDE SEQUENCE</scope>
    <source>
        <strain evidence="1">CBS 260.36</strain>
    </source>
</reference>
<name>A0A9P4IY69_9PEZI</name>
<comment type="caution">
    <text evidence="1">The sequence shown here is derived from an EMBL/GenBank/DDBJ whole genome shotgun (WGS) entry which is preliminary data.</text>
</comment>
<accession>A0A9P4IY69</accession>
<keyword evidence="2" id="KW-1185">Reference proteome</keyword>
<protein>
    <submittedName>
        <fullName evidence="1">Uncharacterized protein</fullName>
    </submittedName>
</protein>